<dbReference type="AlphaFoldDB" id="A0A226DQA5"/>
<dbReference type="EMBL" id="LNIX01000013">
    <property type="protein sequence ID" value="OXA47260.1"/>
    <property type="molecule type" value="Genomic_DNA"/>
</dbReference>
<keyword evidence="3" id="KW-1185">Reference proteome</keyword>
<feature type="region of interest" description="Disordered" evidence="1">
    <location>
        <begin position="185"/>
        <end position="212"/>
    </location>
</feature>
<accession>A0A226DQA5</accession>
<name>A0A226DQA5_FOLCA</name>
<proteinExistence type="predicted"/>
<gene>
    <name evidence="2" type="ORF">Fcan01_17789</name>
</gene>
<comment type="caution">
    <text evidence="2">The sequence shown here is derived from an EMBL/GenBank/DDBJ whole genome shotgun (WGS) entry which is preliminary data.</text>
</comment>
<evidence type="ECO:0000313" key="3">
    <source>
        <dbReference type="Proteomes" id="UP000198287"/>
    </source>
</evidence>
<reference evidence="2 3" key="1">
    <citation type="submission" date="2015-12" db="EMBL/GenBank/DDBJ databases">
        <title>The genome of Folsomia candida.</title>
        <authorList>
            <person name="Faddeeva A."/>
            <person name="Derks M.F."/>
            <person name="Anvar Y."/>
            <person name="Smit S."/>
            <person name="Van Straalen N."/>
            <person name="Roelofs D."/>
        </authorList>
    </citation>
    <scope>NUCLEOTIDE SEQUENCE [LARGE SCALE GENOMIC DNA]</scope>
    <source>
        <strain evidence="2 3">VU population</strain>
        <tissue evidence="2">Whole body</tissue>
    </source>
</reference>
<dbReference type="Proteomes" id="UP000198287">
    <property type="component" value="Unassembled WGS sequence"/>
</dbReference>
<protein>
    <submittedName>
        <fullName evidence="2">Uncharacterized protein</fullName>
    </submittedName>
</protein>
<feature type="compositionally biased region" description="Polar residues" evidence="1">
    <location>
        <begin position="187"/>
        <end position="202"/>
    </location>
</feature>
<sequence length="212" mass="24434">MGVEFFSGTRPHVFPLETQVIIPYSNYTWIIVGFIPQTKSFIGYSPLYIVKLGIPNFEKIISVVRESDLILEIHATELRLNQPFLLIDNIVNQHLYEGRYITPLGEYIYYDQITVRLNQIRKDLSESGEEINYFNVGENEFEDISEYSSAESDIEPEERYSDDTGYDSLSDLVTESDDEYVDFGIDVNNSESDTDSNFSTETLPAPARRHRV</sequence>
<feature type="region of interest" description="Disordered" evidence="1">
    <location>
        <begin position="149"/>
        <end position="170"/>
    </location>
</feature>
<evidence type="ECO:0000256" key="1">
    <source>
        <dbReference type="SAM" id="MobiDB-lite"/>
    </source>
</evidence>
<evidence type="ECO:0000313" key="2">
    <source>
        <dbReference type="EMBL" id="OXA47260.1"/>
    </source>
</evidence>
<organism evidence="2 3">
    <name type="scientific">Folsomia candida</name>
    <name type="common">Springtail</name>
    <dbReference type="NCBI Taxonomy" id="158441"/>
    <lineage>
        <taxon>Eukaryota</taxon>
        <taxon>Metazoa</taxon>
        <taxon>Ecdysozoa</taxon>
        <taxon>Arthropoda</taxon>
        <taxon>Hexapoda</taxon>
        <taxon>Collembola</taxon>
        <taxon>Entomobryomorpha</taxon>
        <taxon>Isotomoidea</taxon>
        <taxon>Isotomidae</taxon>
        <taxon>Proisotominae</taxon>
        <taxon>Folsomia</taxon>
    </lineage>
</organism>